<feature type="region of interest" description="Disordered" evidence="1">
    <location>
        <begin position="37"/>
        <end position="58"/>
    </location>
</feature>
<dbReference type="InterPro" id="IPR013783">
    <property type="entry name" value="Ig-like_fold"/>
</dbReference>
<evidence type="ECO:0000259" key="2">
    <source>
        <dbReference type="PROSITE" id="PS50202"/>
    </source>
</evidence>
<dbReference type="PROSITE" id="PS50202">
    <property type="entry name" value="MSP"/>
    <property type="match status" value="1"/>
</dbReference>
<dbReference type="InterPro" id="IPR000535">
    <property type="entry name" value="MSP_dom"/>
</dbReference>
<dbReference type="OrthoDB" id="2373269at2759"/>
<feature type="region of interest" description="Disordered" evidence="1">
    <location>
        <begin position="132"/>
        <end position="154"/>
    </location>
</feature>
<evidence type="ECO:0000313" key="3">
    <source>
        <dbReference type="EMBL" id="SAM05890.1"/>
    </source>
</evidence>
<gene>
    <name evidence="3" type="primary">ABSGL_11765.1 scaffold 12322</name>
</gene>
<feature type="region of interest" description="Disordered" evidence="1">
    <location>
        <begin position="1"/>
        <end position="22"/>
    </location>
</feature>
<feature type="region of interest" description="Disordered" evidence="1">
    <location>
        <begin position="72"/>
        <end position="93"/>
    </location>
</feature>
<feature type="domain" description="MSP" evidence="2">
    <location>
        <begin position="352"/>
        <end position="498"/>
    </location>
</feature>
<name>A0A168R0J8_ABSGL</name>
<dbReference type="AlphaFoldDB" id="A0A168R0J8"/>
<reference evidence="3" key="1">
    <citation type="submission" date="2016-04" db="EMBL/GenBank/DDBJ databases">
        <authorList>
            <person name="Evans L.H."/>
            <person name="Alamgir A."/>
            <person name="Owens N."/>
            <person name="Weber N.D."/>
            <person name="Virtaneva K."/>
            <person name="Barbian K."/>
            <person name="Babar A."/>
            <person name="Rosenke K."/>
        </authorList>
    </citation>
    <scope>NUCLEOTIDE SEQUENCE [LARGE SCALE GENOMIC DNA]</scope>
    <source>
        <strain evidence="3">CBS 101.48</strain>
    </source>
</reference>
<sequence>MPKSYASSVYSQKSTASARSGRSVLSFTAGATIWPSFTNSKKHNVDDDATPPDSLNQVKQGVWKNLKSWIPSTTSTTRKDEGDDDTNTIKSSSSSLGKWKKLLVSPTQYMGRQRDQPTTLTTSPIDTASLSDKASSITTQHQQQQEQQHYPQHQPGGILVNIGAGSAQDIAEQEKRRKQRRLYLMRVQLRQQQQQQSTTAAIPHRLTNSSSSFGSIDAPQDDIHHKRQVGFNDNMYEYSSSSTLLSTPPDDSITMLDKLDNNDTDVAWYSAAPRVMFVEPSPVPRFRNEPPAPPPSPPYLNVIVQPLHASNPNNTNNTSPIDRHSLIAENDHSDIPTIFTTIPQQIQQQHSPLELPEQRPRLVFTSPLERGQTITFSLQNAIPDDHIIIYKFLTSNSRLQRKDTMGLVSSSSWAPSSSLHPSMTERYFVRPSAGLMTAANADVMLFLNQTPSPLAPGEVLKDKILVRWAVIQRGTQVEAWTKKLKESNRRKWLEMLLEEWPDQVVEKRTRISIRFV</sequence>
<protein>
    <recommendedName>
        <fullName evidence="2">MSP domain-containing protein</fullName>
    </recommendedName>
</protein>
<feature type="compositionally biased region" description="Low complexity" evidence="1">
    <location>
        <begin position="140"/>
        <end position="154"/>
    </location>
</feature>
<evidence type="ECO:0000256" key="1">
    <source>
        <dbReference type="SAM" id="MobiDB-lite"/>
    </source>
</evidence>
<organism evidence="3">
    <name type="scientific">Absidia glauca</name>
    <name type="common">Pin mould</name>
    <dbReference type="NCBI Taxonomy" id="4829"/>
    <lineage>
        <taxon>Eukaryota</taxon>
        <taxon>Fungi</taxon>
        <taxon>Fungi incertae sedis</taxon>
        <taxon>Mucoromycota</taxon>
        <taxon>Mucoromycotina</taxon>
        <taxon>Mucoromycetes</taxon>
        <taxon>Mucorales</taxon>
        <taxon>Cunninghamellaceae</taxon>
        <taxon>Absidia</taxon>
    </lineage>
</organism>
<dbReference type="Proteomes" id="UP000078561">
    <property type="component" value="Unassembled WGS sequence"/>
</dbReference>
<dbReference type="EMBL" id="LT554476">
    <property type="protein sequence ID" value="SAM05890.1"/>
    <property type="molecule type" value="Genomic_DNA"/>
</dbReference>
<dbReference type="InParanoid" id="A0A168R0J8"/>
<keyword evidence="4" id="KW-1185">Reference proteome</keyword>
<dbReference type="Gene3D" id="2.60.40.10">
    <property type="entry name" value="Immunoglobulins"/>
    <property type="match status" value="1"/>
</dbReference>
<evidence type="ECO:0000313" key="4">
    <source>
        <dbReference type="Proteomes" id="UP000078561"/>
    </source>
</evidence>
<proteinExistence type="predicted"/>
<dbReference type="OMA" id="RIMFVEP"/>
<accession>A0A168R0J8</accession>